<dbReference type="Proteomes" id="UP001055219">
    <property type="component" value="Unassembled WGS sequence"/>
</dbReference>
<dbReference type="RefSeq" id="XP_051363906.1">
    <property type="nucleotide sequence ID" value="XM_051504825.1"/>
</dbReference>
<dbReference type="PANTHER" id="PTHR43976:SF16">
    <property type="entry name" value="SHORT-CHAIN DEHYDROGENASE_REDUCTASE FAMILY PROTEIN"/>
    <property type="match status" value="1"/>
</dbReference>
<name>A0A9Q0BFW1_9HYPO</name>
<proteinExistence type="inferred from homology"/>
<comment type="similarity">
    <text evidence="1 4">Belongs to the short-chain dehydrogenases/reductases (SDR) family.</text>
</comment>
<dbReference type="CDD" id="cd05374">
    <property type="entry name" value="17beta-HSD-like_SDR_c"/>
    <property type="match status" value="1"/>
</dbReference>
<dbReference type="GO" id="GO:0016491">
    <property type="term" value="F:oxidoreductase activity"/>
    <property type="evidence" value="ECO:0007669"/>
    <property type="project" value="UniProtKB-KW"/>
</dbReference>
<dbReference type="PANTHER" id="PTHR43976">
    <property type="entry name" value="SHORT CHAIN DEHYDROGENASE"/>
    <property type="match status" value="1"/>
</dbReference>
<dbReference type="NCBIfam" id="NF006114">
    <property type="entry name" value="PRK08263.1"/>
    <property type="match status" value="1"/>
</dbReference>
<dbReference type="InterPro" id="IPR002347">
    <property type="entry name" value="SDR_fam"/>
</dbReference>
<evidence type="ECO:0000256" key="3">
    <source>
        <dbReference type="ARBA" id="ARBA00023002"/>
    </source>
</evidence>
<gene>
    <name evidence="6" type="ORF">J7T54_002212</name>
</gene>
<evidence type="ECO:0000256" key="2">
    <source>
        <dbReference type="ARBA" id="ARBA00022857"/>
    </source>
</evidence>
<dbReference type="PRINTS" id="PR00080">
    <property type="entry name" value="SDRFAMILY"/>
</dbReference>
<evidence type="ECO:0000259" key="5">
    <source>
        <dbReference type="SMART" id="SM00822"/>
    </source>
</evidence>
<dbReference type="Pfam" id="PF00106">
    <property type="entry name" value="adh_short"/>
    <property type="match status" value="1"/>
</dbReference>
<keyword evidence="7" id="KW-1185">Reference proteome</keyword>
<dbReference type="OrthoDB" id="1933717at2759"/>
<accession>A0A9Q0BFW1</accession>
<sequence length="274" mass="29472">MASVWFITGSSRGLGRAIVEKALDTGANVIATARQPDSLQDIVQRYGSDRCLTVALDVAEEDQVTRAVQIAFEKFGRIDIVVNNAGYGTLAAIEDISAKEFRRQMDTNFMGVVNVTKAVLPILREQKSGHIFQISSMGGRMATPGLCAYQSAKWAVGGFSSVLAQEVAPLGIKVTVLEPGGIRTDWARSCAEAVEISAPYKQTVGYMEKMVTDIAGKEMSLPDKISQVIVDLVGTEEPPLRLLIGPDAVEFASKAAKALADSDEKWRSVSESTV</sequence>
<evidence type="ECO:0000313" key="7">
    <source>
        <dbReference type="Proteomes" id="UP001055219"/>
    </source>
</evidence>
<dbReference type="GeneID" id="75828725"/>
<feature type="domain" description="Ketoreductase" evidence="5">
    <location>
        <begin position="3"/>
        <end position="185"/>
    </location>
</feature>
<reference evidence="6" key="2">
    <citation type="submission" date="2022-07" db="EMBL/GenBank/DDBJ databases">
        <authorList>
            <person name="Goncalves M.F.M."/>
            <person name="Hilario S."/>
            <person name="Van De Peer Y."/>
            <person name="Esteves A.C."/>
            <person name="Alves A."/>
        </authorList>
    </citation>
    <scope>NUCLEOTIDE SEQUENCE</scope>
    <source>
        <strain evidence="6">MUM 19.33</strain>
    </source>
</reference>
<protein>
    <submittedName>
        <fullName evidence="6">Oxidoreductase boa17</fullName>
    </submittedName>
</protein>
<dbReference type="SMART" id="SM00822">
    <property type="entry name" value="PKS_KR"/>
    <property type="match status" value="1"/>
</dbReference>
<dbReference type="EMBL" id="JAGIXG020000010">
    <property type="protein sequence ID" value="KAI6783050.1"/>
    <property type="molecule type" value="Genomic_DNA"/>
</dbReference>
<reference evidence="6" key="1">
    <citation type="journal article" date="2021" name="J Fungi (Basel)">
        <title>Genomic and Metabolomic Analyses of the Marine Fungus Emericellopsis cladophorae: Insights into Saltwater Adaptability Mechanisms and Its Biosynthetic Potential.</title>
        <authorList>
            <person name="Goncalves M.F.M."/>
            <person name="Hilario S."/>
            <person name="Van de Peer Y."/>
            <person name="Esteves A.C."/>
            <person name="Alves A."/>
        </authorList>
    </citation>
    <scope>NUCLEOTIDE SEQUENCE</scope>
    <source>
        <strain evidence="6">MUM 19.33</strain>
    </source>
</reference>
<dbReference type="PRINTS" id="PR00081">
    <property type="entry name" value="GDHRDH"/>
</dbReference>
<keyword evidence="2" id="KW-0521">NADP</keyword>
<dbReference type="InterPro" id="IPR036291">
    <property type="entry name" value="NAD(P)-bd_dom_sf"/>
</dbReference>
<dbReference type="SUPFAM" id="SSF51735">
    <property type="entry name" value="NAD(P)-binding Rossmann-fold domains"/>
    <property type="match status" value="1"/>
</dbReference>
<keyword evidence="3" id="KW-0560">Oxidoreductase</keyword>
<organism evidence="6 7">
    <name type="scientific">Emericellopsis cladophorae</name>
    <dbReference type="NCBI Taxonomy" id="2686198"/>
    <lineage>
        <taxon>Eukaryota</taxon>
        <taxon>Fungi</taxon>
        <taxon>Dikarya</taxon>
        <taxon>Ascomycota</taxon>
        <taxon>Pezizomycotina</taxon>
        <taxon>Sordariomycetes</taxon>
        <taxon>Hypocreomycetidae</taxon>
        <taxon>Hypocreales</taxon>
        <taxon>Bionectriaceae</taxon>
        <taxon>Emericellopsis</taxon>
    </lineage>
</organism>
<evidence type="ECO:0000256" key="1">
    <source>
        <dbReference type="ARBA" id="ARBA00006484"/>
    </source>
</evidence>
<comment type="caution">
    <text evidence="6">The sequence shown here is derived from an EMBL/GenBank/DDBJ whole genome shotgun (WGS) entry which is preliminary data.</text>
</comment>
<dbReference type="AlphaFoldDB" id="A0A9Q0BFW1"/>
<dbReference type="InterPro" id="IPR051911">
    <property type="entry name" value="SDR_oxidoreductase"/>
</dbReference>
<evidence type="ECO:0000256" key="4">
    <source>
        <dbReference type="RuleBase" id="RU000363"/>
    </source>
</evidence>
<evidence type="ECO:0000313" key="6">
    <source>
        <dbReference type="EMBL" id="KAI6783050.1"/>
    </source>
</evidence>
<dbReference type="InterPro" id="IPR057326">
    <property type="entry name" value="KR_dom"/>
</dbReference>
<dbReference type="Gene3D" id="3.40.50.720">
    <property type="entry name" value="NAD(P)-binding Rossmann-like Domain"/>
    <property type="match status" value="1"/>
</dbReference>
<dbReference type="FunFam" id="3.40.50.720:FF:000084">
    <property type="entry name" value="Short-chain dehydrogenase reductase"/>
    <property type="match status" value="1"/>
</dbReference>